<feature type="domain" description="PDGLE" evidence="7">
    <location>
        <begin position="6"/>
        <end position="108"/>
    </location>
</feature>
<evidence type="ECO:0000256" key="4">
    <source>
        <dbReference type="ARBA" id="ARBA00022989"/>
    </source>
</evidence>
<evidence type="ECO:0000256" key="1">
    <source>
        <dbReference type="ARBA" id="ARBA00004236"/>
    </source>
</evidence>
<dbReference type="InterPro" id="IPR025937">
    <property type="entry name" value="PDGLE_dom"/>
</dbReference>
<keyword evidence="9" id="KW-1185">Reference proteome</keyword>
<name>A0A1H3LSM9_9PSEU</name>
<sequence>MSAPRRRFLLIFGLFILVIAGGVAYFADSDPDGLDAVTQRGCTVVETEQGEQLEGRCIAQHAQDHTFSGGPLADYTVGGDDRWTGVAGVIGAVVTLGAAGGLFWGLRRRTGGE</sequence>
<dbReference type="Pfam" id="PF13190">
    <property type="entry name" value="PDGLE"/>
    <property type="match status" value="1"/>
</dbReference>
<feature type="transmembrane region" description="Helical" evidence="6">
    <location>
        <begin position="83"/>
        <end position="106"/>
    </location>
</feature>
<keyword evidence="4 6" id="KW-1133">Transmembrane helix</keyword>
<keyword evidence="5 6" id="KW-0472">Membrane</keyword>
<keyword evidence="2" id="KW-1003">Cell membrane</keyword>
<dbReference type="STRING" id="418495.SAMN05216215_103225"/>
<evidence type="ECO:0000259" key="7">
    <source>
        <dbReference type="Pfam" id="PF13190"/>
    </source>
</evidence>
<gene>
    <name evidence="8" type="ORF">SAMN05216215_103225</name>
</gene>
<dbReference type="OrthoDB" id="4843785at2"/>
<evidence type="ECO:0000256" key="3">
    <source>
        <dbReference type="ARBA" id="ARBA00022692"/>
    </source>
</evidence>
<evidence type="ECO:0000256" key="2">
    <source>
        <dbReference type="ARBA" id="ARBA00022475"/>
    </source>
</evidence>
<dbReference type="AlphaFoldDB" id="A0A1H3LSM9"/>
<dbReference type="Proteomes" id="UP000199529">
    <property type="component" value="Unassembled WGS sequence"/>
</dbReference>
<evidence type="ECO:0000313" key="8">
    <source>
        <dbReference type="EMBL" id="SDY67024.1"/>
    </source>
</evidence>
<protein>
    <submittedName>
        <fullName evidence="8">Cobalt/nickel transport protein</fullName>
    </submittedName>
</protein>
<reference evidence="9" key="1">
    <citation type="submission" date="2016-10" db="EMBL/GenBank/DDBJ databases">
        <authorList>
            <person name="Varghese N."/>
            <person name="Submissions S."/>
        </authorList>
    </citation>
    <scope>NUCLEOTIDE SEQUENCE [LARGE SCALE GENOMIC DNA]</scope>
    <source>
        <strain evidence="9">CGMCC 4.3530</strain>
    </source>
</reference>
<evidence type="ECO:0000256" key="6">
    <source>
        <dbReference type="SAM" id="Phobius"/>
    </source>
</evidence>
<comment type="subcellular location">
    <subcellularLocation>
        <location evidence="1">Cell membrane</location>
    </subcellularLocation>
</comment>
<dbReference type="RefSeq" id="WP_093271200.1">
    <property type="nucleotide sequence ID" value="NZ_FNOK01000032.1"/>
</dbReference>
<dbReference type="EMBL" id="FNOK01000032">
    <property type="protein sequence ID" value="SDY67024.1"/>
    <property type="molecule type" value="Genomic_DNA"/>
</dbReference>
<keyword evidence="3 6" id="KW-0812">Transmembrane</keyword>
<proteinExistence type="predicted"/>
<evidence type="ECO:0000256" key="5">
    <source>
        <dbReference type="ARBA" id="ARBA00023136"/>
    </source>
</evidence>
<dbReference type="GO" id="GO:0005886">
    <property type="term" value="C:plasma membrane"/>
    <property type="evidence" value="ECO:0007669"/>
    <property type="project" value="UniProtKB-SubCell"/>
</dbReference>
<organism evidence="8 9">
    <name type="scientific">Saccharopolyspora shandongensis</name>
    <dbReference type="NCBI Taxonomy" id="418495"/>
    <lineage>
        <taxon>Bacteria</taxon>
        <taxon>Bacillati</taxon>
        <taxon>Actinomycetota</taxon>
        <taxon>Actinomycetes</taxon>
        <taxon>Pseudonocardiales</taxon>
        <taxon>Pseudonocardiaceae</taxon>
        <taxon>Saccharopolyspora</taxon>
    </lineage>
</organism>
<accession>A0A1H3LSM9</accession>
<feature type="transmembrane region" description="Helical" evidence="6">
    <location>
        <begin position="7"/>
        <end position="27"/>
    </location>
</feature>
<evidence type="ECO:0000313" key="9">
    <source>
        <dbReference type="Proteomes" id="UP000199529"/>
    </source>
</evidence>